<dbReference type="Gene3D" id="3.40.50.720">
    <property type="entry name" value="NAD(P)-binding Rossmann-like Domain"/>
    <property type="match status" value="1"/>
</dbReference>
<dbReference type="Proteomes" id="UP000237755">
    <property type="component" value="Unassembled WGS sequence"/>
</dbReference>
<organism evidence="2 3">
    <name type="scientific">Microterricola pindariensis</name>
    <dbReference type="NCBI Taxonomy" id="478010"/>
    <lineage>
        <taxon>Bacteria</taxon>
        <taxon>Bacillati</taxon>
        <taxon>Actinomycetota</taxon>
        <taxon>Actinomycetes</taxon>
        <taxon>Micrococcales</taxon>
        <taxon>Microbacteriaceae</taxon>
        <taxon>Microterricola</taxon>
    </lineage>
</organism>
<keyword evidence="3" id="KW-1185">Reference proteome</keyword>
<name>A0ABX5AV41_9MICO</name>
<gene>
    <name evidence="2" type="ORF">GY24_09665</name>
</gene>
<sequence>MVRLRRGREAAPRRHGAHHRRGQQRGARRAPDCSAARRALEAGRLAPIIDRVFDFHELIDAYRYMESNAQNGKIVVRGETPHTTQG</sequence>
<feature type="region of interest" description="Disordered" evidence="1">
    <location>
        <begin position="1"/>
        <end position="34"/>
    </location>
</feature>
<dbReference type="Gene3D" id="3.90.180.10">
    <property type="entry name" value="Medium-chain alcohol dehydrogenases, catalytic domain"/>
    <property type="match status" value="1"/>
</dbReference>
<accession>A0ABX5AV41</accession>
<evidence type="ECO:0008006" key="4">
    <source>
        <dbReference type="Google" id="ProtNLM"/>
    </source>
</evidence>
<proteinExistence type="predicted"/>
<reference evidence="2 3" key="1">
    <citation type="journal article" date="2008" name="Int. J. Syst. Evol. Microbiol.">
        <title>Leifsonia pindariensis sp. nov., isolated from the Pindari glacier of the Indian Himalayas, and emended description of the genus Leifsonia.</title>
        <authorList>
            <person name="Reddy G.S."/>
            <person name="Prabagaran S.R."/>
            <person name="Shivaji S."/>
        </authorList>
    </citation>
    <scope>NUCLEOTIDE SEQUENCE [LARGE SCALE GENOMIC DNA]</scope>
    <source>
        <strain evidence="2 3">PON 10</strain>
    </source>
</reference>
<evidence type="ECO:0000256" key="1">
    <source>
        <dbReference type="SAM" id="MobiDB-lite"/>
    </source>
</evidence>
<protein>
    <recommendedName>
        <fullName evidence="4">Alcohol dehydrogenase-like C-terminal domain-containing protein</fullName>
    </recommendedName>
</protein>
<dbReference type="Pfam" id="PF13602">
    <property type="entry name" value="ADH_zinc_N_2"/>
    <property type="match status" value="1"/>
</dbReference>
<comment type="caution">
    <text evidence="2">The sequence shown here is derived from an EMBL/GenBank/DDBJ whole genome shotgun (WGS) entry which is preliminary data.</text>
</comment>
<evidence type="ECO:0000313" key="3">
    <source>
        <dbReference type="Proteomes" id="UP000237755"/>
    </source>
</evidence>
<dbReference type="EMBL" id="MPZN01000027">
    <property type="protein sequence ID" value="PPL18768.1"/>
    <property type="molecule type" value="Genomic_DNA"/>
</dbReference>
<evidence type="ECO:0000313" key="2">
    <source>
        <dbReference type="EMBL" id="PPL18768.1"/>
    </source>
</evidence>
<feature type="compositionally biased region" description="Basic residues" evidence="1">
    <location>
        <begin position="13"/>
        <end position="28"/>
    </location>
</feature>